<keyword evidence="3" id="KW-0574">Periplasm</keyword>
<evidence type="ECO:0000313" key="4">
    <source>
        <dbReference type="EMBL" id="GGM16173.1"/>
    </source>
</evidence>
<organism evidence="4 5">
    <name type="scientific">Pseudooceanicola nanhaiensis</name>
    <dbReference type="NCBI Taxonomy" id="375761"/>
    <lineage>
        <taxon>Bacteria</taxon>
        <taxon>Pseudomonadati</taxon>
        <taxon>Pseudomonadota</taxon>
        <taxon>Alphaproteobacteria</taxon>
        <taxon>Rhodobacterales</taxon>
        <taxon>Paracoccaceae</taxon>
        <taxon>Pseudooceanicola</taxon>
    </lineage>
</organism>
<sequence>MAALGASPVNLQTTEMYEGMQRGVLDCVAGSIPWLKTYPLWDMVKSVNTTALGTFHGSVLINFNAGAWQGLTDAERQMLLDRMPRMMRNIAEAYETDDATVIEQVKEKEKGITFGPGETDYADAVAAQAVKDRDRVVATGKDRGALTPEEDADRFIALVGKWTRIVEDDRDRDLVGRPVAGLRGQGTGRDLLQIQALSDNRSTGQNLEACRGAICGGPLHLVPGR</sequence>
<keyword evidence="2" id="KW-0732">Signal</keyword>
<dbReference type="PANTHER" id="PTHR33376:SF5">
    <property type="entry name" value="EXTRACYTOPLASMIC SOLUTE RECEPTOR PROTEIN"/>
    <property type="match status" value="1"/>
</dbReference>
<name>A0A917TBG5_9RHOB</name>
<evidence type="ECO:0000256" key="2">
    <source>
        <dbReference type="ARBA" id="ARBA00022729"/>
    </source>
</evidence>
<dbReference type="GO" id="GO:0042597">
    <property type="term" value="C:periplasmic space"/>
    <property type="evidence" value="ECO:0007669"/>
    <property type="project" value="UniProtKB-SubCell"/>
</dbReference>
<dbReference type="AlphaFoldDB" id="A0A917TBG5"/>
<gene>
    <name evidence="4" type="ORF">GCM10011534_42640</name>
</gene>
<keyword evidence="5" id="KW-1185">Reference proteome</keyword>
<proteinExistence type="predicted"/>
<evidence type="ECO:0000256" key="3">
    <source>
        <dbReference type="ARBA" id="ARBA00022764"/>
    </source>
</evidence>
<dbReference type="EMBL" id="BMLF01000008">
    <property type="protein sequence ID" value="GGM16173.1"/>
    <property type="molecule type" value="Genomic_DNA"/>
</dbReference>
<dbReference type="Proteomes" id="UP000649829">
    <property type="component" value="Unassembled WGS sequence"/>
</dbReference>
<accession>A0A917TBG5</accession>
<dbReference type="InterPro" id="IPR018389">
    <property type="entry name" value="DctP_fam"/>
</dbReference>
<dbReference type="PANTHER" id="PTHR33376">
    <property type="match status" value="1"/>
</dbReference>
<comment type="caution">
    <text evidence="4">The sequence shown here is derived from an EMBL/GenBank/DDBJ whole genome shotgun (WGS) entry which is preliminary data.</text>
</comment>
<protein>
    <submittedName>
        <fullName evidence="4">Uncharacterized protein</fullName>
    </submittedName>
</protein>
<dbReference type="Gene3D" id="3.40.190.170">
    <property type="entry name" value="Bacterial extracellular solute-binding protein, family 7"/>
    <property type="match status" value="1"/>
</dbReference>
<evidence type="ECO:0000313" key="5">
    <source>
        <dbReference type="Proteomes" id="UP000649829"/>
    </source>
</evidence>
<reference evidence="4" key="2">
    <citation type="submission" date="2020-09" db="EMBL/GenBank/DDBJ databases">
        <authorList>
            <person name="Sun Q."/>
            <person name="Zhou Y."/>
        </authorList>
    </citation>
    <scope>NUCLEOTIDE SEQUENCE</scope>
    <source>
        <strain evidence="4">CGMCC 1.6293</strain>
    </source>
</reference>
<dbReference type="GO" id="GO:0055085">
    <property type="term" value="P:transmembrane transport"/>
    <property type="evidence" value="ECO:0007669"/>
    <property type="project" value="InterPro"/>
</dbReference>
<dbReference type="InterPro" id="IPR038404">
    <property type="entry name" value="TRAP_DctP_sf"/>
</dbReference>
<reference evidence="4" key="1">
    <citation type="journal article" date="2014" name="Int. J. Syst. Evol. Microbiol.">
        <title>Complete genome sequence of Corynebacterium casei LMG S-19264T (=DSM 44701T), isolated from a smear-ripened cheese.</title>
        <authorList>
            <consortium name="US DOE Joint Genome Institute (JGI-PGF)"/>
            <person name="Walter F."/>
            <person name="Albersmeier A."/>
            <person name="Kalinowski J."/>
            <person name="Ruckert C."/>
        </authorList>
    </citation>
    <scope>NUCLEOTIDE SEQUENCE</scope>
    <source>
        <strain evidence="4">CGMCC 1.6293</strain>
    </source>
</reference>
<comment type="subcellular location">
    <subcellularLocation>
        <location evidence="1">Periplasm</location>
    </subcellularLocation>
</comment>
<evidence type="ECO:0000256" key="1">
    <source>
        <dbReference type="ARBA" id="ARBA00004418"/>
    </source>
</evidence>
<dbReference type="Pfam" id="PF03480">
    <property type="entry name" value="DctP"/>
    <property type="match status" value="1"/>
</dbReference>